<evidence type="ECO:0000313" key="7">
    <source>
        <dbReference type="Proteomes" id="UP000610760"/>
    </source>
</evidence>
<dbReference type="PANTHER" id="PTHR43335">
    <property type="entry name" value="ABC TRANSPORTER, ATP-BINDING PROTEIN"/>
    <property type="match status" value="1"/>
</dbReference>
<dbReference type="PANTHER" id="PTHR43335:SF2">
    <property type="entry name" value="ABC TRANSPORTER, ATP-BINDING PROTEIN"/>
    <property type="match status" value="1"/>
</dbReference>
<dbReference type="AlphaFoldDB" id="A0A926E477"/>
<dbReference type="EMBL" id="JACRSV010000002">
    <property type="protein sequence ID" value="MBC8559839.1"/>
    <property type="molecule type" value="Genomic_DNA"/>
</dbReference>
<accession>A0A926E477</accession>
<dbReference type="InterPro" id="IPR017871">
    <property type="entry name" value="ABC_transporter-like_CS"/>
</dbReference>
<dbReference type="GO" id="GO:0005524">
    <property type="term" value="F:ATP binding"/>
    <property type="evidence" value="ECO:0007669"/>
    <property type="project" value="UniProtKB-KW"/>
</dbReference>
<gene>
    <name evidence="6" type="ORF">H8710_07115</name>
</gene>
<keyword evidence="3" id="KW-0547">Nucleotide-binding</keyword>
<evidence type="ECO:0000256" key="1">
    <source>
        <dbReference type="ARBA" id="ARBA00005417"/>
    </source>
</evidence>
<dbReference type="PROSITE" id="PS00211">
    <property type="entry name" value="ABC_TRANSPORTER_1"/>
    <property type="match status" value="1"/>
</dbReference>
<dbReference type="PROSITE" id="PS50893">
    <property type="entry name" value="ABC_TRANSPORTER_2"/>
    <property type="match status" value="1"/>
</dbReference>
<dbReference type="InterPro" id="IPR027417">
    <property type="entry name" value="P-loop_NTPase"/>
</dbReference>
<feature type="domain" description="ABC transporter" evidence="5">
    <location>
        <begin position="3"/>
        <end position="231"/>
    </location>
</feature>
<protein>
    <submittedName>
        <fullName evidence="6">ATP-binding cassette domain-containing protein</fullName>
    </submittedName>
</protein>
<dbReference type="Proteomes" id="UP000610760">
    <property type="component" value="Unassembled WGS sequence"/>
</dbReference>
<dbReference type="Pfam" id="PF00005">
    <property type="entry name" value="ABC_tran"/>
    <property type="match status" value="1"/>
</dbReference>
<evidence type="ECO:0000256" key="2">
    <source>
        <dbReference type="ARBA" id="ARBA00022448"/>
    </source>
</evidence>
<organism evidence="6 7">
    <name type="scientific">Fumia xinanensis</name>
    <dbReference type="NCBI Taxonomy" id="2763659"/>
    <lineage>
        <taxon>Bacteria</taxon>
        <taxon>Bacillati</taxon>
        <taxon>Bacillota</taxon>
        <taxon>Clostridia</taxon>
        <taxon>Eubacteriales</taxon>
        <taxon>Oscillospiraceae</taxon>
        <taxon>Fumia</taxon>
    </lineage>
</organism>
<dbReference type="InterPro" id="IPR003439">
    <property type="entry name" value="ABC_transporter-like_ATP-bd"/>
</dbReference>
<keyword evidence="4 6" id="KW-0067">ATP-binding</keyword>
<name>A0A926E477_9FIRM</name>
<sequence length="293" mass="33427">MELKFERVSKNYKDKKVLKDISVTMGTGVYGLLGPNGAGKTTMIKMMADVLRPDSGQILYDGRNIRSIGDEYRAKVGYLPQEISFYSNFTGRDYLEYSAALKGMEKSYTKKRIEELAYHVGLQNDLKRQCRAYSGGMQRRLGIAQALLDNPEILILDEPTAGLDPLERVKFRNIISAYSNDRLVLLSTHIVSDIEHIASKIMMMEYGVIRYVNTREEYIKMAKNCVWIVKMSAEKLVKYQNNAVISNVIAKEGVMEVRVIDDEKPFANAVQTAPTLEDAYLYIFNYLPEKARR</sequence>
<reference evidence="6" key="1">
    <citation type="submission" date="2020-08" db="EMBL/GenBank/DDBJ databases">
        <title>Genome public.</title>
        <authorList>
            <person name="Liu C."/>
            <person name="Sun Q."/>
        </authorList>
    </citation>
    <scope>NUCLEOTIDE SEQUENCE</scope>
    <source>
        <strain evidence="6">NSJ-33</strain>
    </source>
</reference>
<comment type="caution">
    <text evidence="6">The sequence shown here is derived from an EMBL/GenBank/DDBJ whole genome shotgun (WGS) entry which is preliminary data.</text>
</comment>
<dbReference type="SMART" id="SM00382">
    <property type="entry name" value="AAA"/>
    <property type="match status" value="1"/>
</dbReference>
<evidence type="ECO:0000313" key="6">
    <source>
        <dbReference type="EMBL" id="MBC8559839.1"/>
    </source>
</evidence>
<dbReference type="SUPFAM" id="SSF52540">
    <property type="entry name" value="P-loop containing nucleoside triphosphate hydrolases"/>
    <property type="match status" value="1"/>
</dbReference>
<dbReference type="InterPro" id="IPR003593">
    <property type="entry name" value="AAA+_ATPase"/>
</dbReference>
<evidence type="ECO:0000256" key="4">
    <source>
        <dbReference type="ARBA" id="ARBA00022840"/>
    </source>
</evidence>
<comment type="similarity">
    <text evidence="1">Belongs to the ABC transporter superfamily.</text>
</comment>
<evidence type="ECO:0000256" key="3">
    <source>
        <dbReference type="ARBA" id="ARBA00022741"/>
    </source>
</evidence>
<keyword evidence="7" id="KW-1185">Reference proteome</keyword>
<dbReference type="GO" id="GO:0016887">
    <property type="term" value="F:ATP hydrolysis activity"/>
    <property type="evidence" value="ECO:0007669"/>
    <property type="project" value="InterPro"/>
</dbReference>
<keyword evidence="2" id="KW-0813">Transport</keyword>
<proteinExistence type="inferred from homology"/>
<dbReference type="RefSeq" id="WP_249294821.1">
    <property type="nucleotide sequence ID" value="NZ_JACRSV010000002.1"/>
</dbReference>
<evidence type="ECO:0000259" key="5">
    <source>
        <dbReference type="PROSITE" id="PS50893"/>
    </source>
</evidence>
<dbReference type="Gene3D" id="3.40.50.300">
    <property type="entry name" value="P-loop containing nucleotide triphosphate hydrolases"/>
    <property type="match status" value="1"/>
</dbReference>